<evidence type="ECO:0000313" key="2">
    <source>
        <dbReference type="EMBL" id="QEX16044.1"/>
    </source>
</evidence>
<dbReference type="PANTHER" id="PTHR28047:SF5">
    <property type="entry name" value="PROTEIN DCG1"/>
    <property type="match status" value="1"/>
</dbReference>
<protein>
    <submittedName>
        <fullName evidence="2">Hydantoin racemase</fullName>
    </submittedName>
</protein>
<accession>A0A5J6MEZ0</accession>
<dbReference type="Gene3D" id="3.40.50.12500">
    <property type="match status" value="1"/>
</dbReference>
<dbReference type="InterPro" id="IPR015942">
    <property type="entry name" value="Asp/Glu/hydantoin_racemase"/>
</dbReference>
<dbReference type="PANTHER" id="PTHR28047">
    <property type="entry name" value="PROTEIN DCG1"/>
    <property type="match status" value="1"/>
</dbReference>
<dbReference type="EMBL" id="CP042906">
    <property type="protein sequence ID" value="QEX16044.1"/>
    <property type="molecule type" value="Genomic_DNA"/>
</dbReference>
<dbReference type="AlphaFoldDB" id="A0A5J6MEZ0"/>
<dbReference type="GO" id="GO:0047661">
    <property type="term" value="F:amino-acid racemase activity"/>
    <property type="evidence" value="ECO:0007669"/>
    <property type="project" value="InterPro"/>
</dbReference>
<dbReference type="RefSeq" id="WP_151176444.1">
    <property type="nucleotide sequence ID" value="NZ_CP042906.1"/>
</dbReference>
<dbReference type="InterPro" id="IPR052186">
    <property type="entry name" value="Hydantoin_racemase-like"/>
</dbReference>
<proteinExistence type="inferred from homology"/>
<evidence type="ECO:0000313" key="3">
    <source>
        <dbReference type="Proteomes" id="UP000326202"/>
    </source>
</evidence>
<dbReference type="Proteomes" id="UP000326202">
    <property type="component" value="Chromosome"/>
</dbReference>
<comment type="similarity">
    <text evidence="1">Belongs to the HyuE racemase family.</text>
</comment>
<sequence length="265" mass="29570">MGRRIEFINPFGTSVYDSIITETLMAYAGEGTELVISSLDNCPPNIDYYYNKHLMETAVFEKVMQSEAAGFDAVVVGCCYDPGVRVARELVDIPVIGPLEASMQMAGYFGHSYTVVTDHHKAVPYLEDMVRTYGLGGNCRGVRCVNWWVKDMIKNPEQVALDTIAVSKQVLAETRAETIIMGCTIVAACYQRYLMTQKGKSEVSIVNPNLLALKMAESLADLKKAGVYQLARVGYYEQPRGLYRKEFEEQRQQQARALQFAKSAG</sequence>
<keyword evidence="3" id="KW-1185">Reference proteome</keyword>
<reference evidence="2 3" key="1">
    <citation type="submission" date="2019-08" db="EMBL/GenBank/DDBJ databases">
        <title>Hyperibacter terrae gen. nov., sp. nov. and Hyperibacter viscosus sp. nov., two new members in the family Rhodospirillaceae isolated from the rhizosphere of Hypericum perforatum.</title>
        <authorList>
            <person name="Noviana Z."/>
        </authorList>
    </citation>
    <scope>NUCLEOTIDE SEQUENCE [LARGE SCALE GENOMIC DNA]</scope>
    <source>
        <strain evidence="2 3">R5913</strain>
    </source>
</reference>
<dbReference type="KEGG" id="htq:FRZ44_13360"/>
<dbReference type="InterPro" id="IPR053714">
    <property type="entry name" value="Iso_Racemase_Enz_sf"/>
</dbReference>
<evidence type="ECO:0000256" key="1">
    <source>
        <dbReference type="ARBA" id="ARBA00038414"/>
    </source>
</evidence>
<organism evidence="2 3">
    <name type="scientific">Hypericibacter terrae</name>
    <dbReference type="NCBI Taxonomy" id="2602015"/>
    <lineage>
        <taxon>Bacteria</taxon>
        <taxon>Pseudomonadati</taxon>
        <taxon>Pseudomonadota</taxon>
        <taxon>Alphaproteobacteria</taxon>
        <taxon>Rhodospirillales</taxon>
        <taxon>Dongiaceae</taxon>
        <taxon>Hypericibacter</taxon>
    </lineage>
</organism>
<dbReference type="Pfam" id="PF01177">
    <property type="entry name" value="Asp_Glu_race"/>
    <property type="match status" value="1"/>
</dbReference>
<dbReference type="OrthoDB" id="9791723at2"/>
<gene>
    <name evidence="2" type="primary">hyuE</name>
    <name evidence="2" type="ORF">FRZ44_13360</name>
</gene>
<name>A0A5J6MEZ0_9PROT</name>